<dbReference type="PANTHER" id="PTHR42852">
    <property type="entry name" value="THIOL:DISULFIDE INTERCHANGE PROTEIN DSBE"/>
    <property type="match status" value="1"/>
</dbReference>
<dbReference type="GO" id="GO:0016209">
    <property type="term" value="F:antioxidant activity"/>
    <property type="evidence" value="ECO:0007669"/>
    <property type="project" value="InterPro"/>
</dbReference>
<dbReference type="InterPro" id="IPR050553">
    <property type="entry name" value="Thioredoxin_ResA/DsbE_sf"/>
</dbReference>
<evidence type="ECO:0000313" key="3">
    <source>
        <dbReference type="Proteomes" id="UP000321933"/>
    </source>
</evidence>
<organism evidence="2 3">
    <name type="scientific">Parahaliea aestuarii</name>
    <dbReference type="NCBI Taxonomy" id="1852021"/>
    <lineage>
        <taxon>Bacteria</taxon>
        <taxon>Pseudomonadati</taxon>
        <taxon>Pseudomonadota</taxon>
        <taxon>Gammaproteobacteria</taxon>
        <taxon>Cellvibrionales</taxon>
        <taxon>Halieaceae</taxon>
        <taxon>Parahaliea</taxon>
    </lineage>
</organism>
<dbReference type="PANTHER" id="PTHR42852:SF18">
    <property type="entry name" value="CHROMOSOME UNDETERMINED SCAFFOLD_47, WHOLE GENOME SHOTGUN SEQUENCE"/>
    <property type="match status" value="1"/>
</dbReference>
<dbReference type="PROSITE" id="PS51352">
    <property type="entry name" value="THIOREDOXIN_2"/>
    <property type="match status" value="1"/>
</dbReference>
<reference evidence="2 3" key="1">
    <citation type="submission" date="2019-08" db="EMBL/GenBank/DDBJ databases">
        <title>Parahaliea maris sp. nov., isolated from the surface seawater.</title>
        <authorList>
            <person name="Liu Y."/>
        </authorList>
    </citation>
    <scope>NUCLEOTIDE SEQUENCE [LARGE SCALE GENOMIC DNA]</scope>
    <source>
        <strain evidence="2 3">S2-26</strain>
    </source>
</reference>
<feature type="domain" description="Thioredoxin" evidence="1">
    <location>
        <begin position="1"/>
        <end position="143"/>
    </location>
</feature>
<dbReference type="GO" id="GO:0016491">
    <property type="term" value="F:oxidoreductase activity"/>
    <property type="evidence" value="ECO:0007669"/>
    <property type="project" value="InterPro"/>
</dbReference>
<evidence type="ECO:0000313" key="2">
    <source>
        <dbReference type="EMBL" id="TXS89746.1"/>
    </source>
</evidence>
<dbReference type="Proteomes" id="UP000321933">
    <property type="component" value="Unassembled WGS sequence"/>
</dbReference>
<accession>A0A5C8ZMF7</accession>
<dbReference type="OrthoDB" id="9796554at2"/>
<dbReference type="PROSITE" id="PS51257">
    <property type="entry name" value="PROKAR_LIPOPROTEIN"/>
    <property type="match status" value="1"/>
</dbReference>
<keyword evidence="3" id="KW-1185">Reference proteome</keyword>
<name>A0A5C8ZMF7_9GAMM</name>
<protein>
    <submittedName>
        <fullName evidence="2">TlpA family protein disulfide reductase</fullName>
    </submittedName>
</protein>
<evidence type="ECO:0000259" key="1">
    <source>
        <dbReference type="PROSITE" id="PS51352"/>
    </source>
</evidence>
<comment type="caution">
    <text evidence="2">The sequence shown here is derived from an EMBL/GenBank/DDBJ whole genome shotgun (WGS) entry which is preliminary data.</text>
</comment>
<dbReference type="InterPro" id="IPR036249">
    <property type="entry name" value="Thioredoxin-like_sf"/>
</dbReference>
<dbReference type="AlphaFoldDB" id="A0A5C8ZMF7"/>
<dbReference type="InterPro" id="IPR013766">
    <property type="entry name" value="Thioredoxin_domain"/>
</dbReference>
<dbReference type="InterPro" id="IPR000866">
    <property type="entry name" value="AhpC/TSA"/>
</dbReference>
<dbReference type="EMBL" id="VRYZ01000008">
    <property type="protein sequence ID" value="TXS89746.1"/>
    <property type="molecule type" value="Genomic_DNA"/>
</dbReference>
<gene>
    <name evidence="2" type="ORF">FVW59_17225</name>
</gene>
<dbReference type="Gene3D" id="3.40.30.10">
    <property type="entry name" value="Glutaredoxin"/>
    <property type="match status" value="1"/>
</dbReference>
<proteinExistence type="predicted"/>
<dbReference type="RefSeq" id="WP_148065604.1">
    <property type="nucleotide sequence ID" value="NZ_VRYZ01000008.1"/>
</dbReference>
<dbReference type="CDD" id="cd02966">
    <property type="entry name" value="TlpA_like_family"/>
    <property type="match status" value="1"/>
</dbReference>
<dbReference type="SUPFAM" id="SSF52833">
    <property type="entry name" value="Thioredoxin-like"/>
    <property type="match status" value="1"/>
</dbReference>
<dbReference type="Pfam" id="PF00578">
    <property type="entry name" value="AhpC-TSA"/>
    <property type="match status" value="1"/>
</dbReference>
<sequence>MRTCVLALLFTLLTACGEHSDNSPAGGLSSYRGQWVVVNYWAKWCKPCIEEIPELNRLNEEHADIQVLGVNYDGLTDDALAAQVAELGVDFPIIPDPAAELGTPRPVVLPTTLILDADGALVKTLVGPQTGESLLAEIKKPAQGAG</sequence>